<dbReference type="PANTHER" id="PTHR43883">
    <property type="entry name" value="SLR0207 PROTEIN"/>
    <property type="match status" value="1"/>
</dbReference>
<dbReference type="Proteomes" id="UP000557307">
    <property type="component" value="Unassembled WGS sequence"/>
</dbReference>
<gene>
    <name evidence="2" type="ORF">HNQ92_001767</name>
</gene>
<proteinExistence type="predicted"/>
<dbReference type="AlphaFoldDB" id="A0A840TJP3"/>
<dbReference type="Pfam" id="PF01636">
    <property type="entry name" value="APH"/>
    <property type="match status" value="1"/>
</dbReference>
<dbReference type="InterPro" id="IPR002575">
    <property type="entry name" value="Aminoglycoside_PTrfase"/>
</dbReference>
<reference evidence="2 3" key="1">
    <citation type="submission" date="2020-08" db="EMBL/GenBank/DDBJ databases">
        <title>Genomic Encyclopedia of Type Strains, Phase IV (KMG-IV): sequencing the most valuable type-strain genomes for metagenomic binning, comparative biology and taxonomic classification.</title>
        <authorList>
            <person name="Goeker M."/>
        </authorList>
    </citation>
    <scope>NUCLEOTIDE SEQUENCE [LARGE SCALE GENOMIC DNA]</scope>
    <source>
        <strain evidence="2 3">DSM 105074</strain>
    </source>
</reference>
<dbReference type="RefSeq" id="WP_184173204.1">
    <property type="nucleotide sequence ID" value="NZ_JACHGF010000002.1"/>
</dbReference>
<dbReference type="PANTHER" id="PTHR43883:SF1">
    <property type="entry name" value="GLUCONOKINASE"/>
    <property type="match status" value="1"/>
</dbReference>
<protein>
    <recommendedName>
        <fullName evidence="1">Aminoglycoside phosphotransferase domain-containing protein</fullName>
    </recommendedName>
</protein>
<dbReference type="InterPro" id="IPR052732">
    <property type="entry name" value="Cell-binding_unc_protein"/>
</dbReference>
<sequence length="349" mass="41169">MESTHIQQLQAWLEQETQQPVVLHETHISWVLLTPTLTYKIKKPVRFDFLDFTDLETRHELCRRELRLNQRLAPEVYLAVTPVVSREGTVQLSDEGTCLDYAVVMKTLDNNRLLSRRLAEGTVTPDFIRKLAVQLAVFHENAEVVQHKSKMERMKADLRELEEISAWLGSNIHAYWQRSVGEWMELAHWVLDHFSGQMERRLEQGYYRDGHGDLHAGNIFYYEDEPVVFDCLEFNDAFRQIDVLNDIAFLCMDLDRYQQPELRKLFLDTYVDYFPVFSAPEDLILFKYYLFNRACIRLKVLSLKAMAAPETTPGELREIEQYARLTERYAAQLHTLIDHYVTYELEKIP</sequence>
<feature type="domain" description="Aminoglycoside phosphotransferase" evidence="1">
    <location>
        <begin position="58"/>
        <end position="270"/>
    </location>
</feature>
<evidence type="ECO:0000313" key="3">
    <source>
        <dbReference type="Proteomes" id="UP000557307"/>
    </source>
</evidence>
<organism evidence="2 3">
    <name type="scientific">Rhabdobacter roseus</name>
    <dbReference type="NCBI Taxonomy" id="1655419"/>
    <lineage>
        <taxon>Bacteria</taxon>
        <taxon>Pseudomonadati</taxon>
        <taxon>Bacteroidota</taxon>
        <taxon>Cytophagia</taxon>
        <taxon>Cytophagales</taxon>
        <taxon>Cytophagaceae</taxon>
        <taxon>Rhabdobacter</taxon>
    </lineage>
</organism>
<evidence type="ECO:0000259" key="1">
    <source>
        <dbReference type="Pfam" id="PF01636"/>
    </source>
</evidence>
<dbReference type="SUPFAM" id="SSF56112">
    <property type="entry name" value="Protein kinase-like (PK-like)"/>
    <property type="match status" value="1"/>
</dbReference>
<keyword evidence="3" id="KW-1185">Reference proteome</keyword>
<accession>A0A840TJP3</accession>
<name>A0A840TJP3_9BACT</name>
<dbReference type="EMBL" id="JACHGF010000002">
    <property type="protein sequence ID" value="MBB5283641.1"/>
    <property type="molecule type" value="Genomic_DNA"/>
</dbReference>
<dbReference type="InterPro" id="IPR011009">
    <property type="entry name" value="Kinase-like_dom_sf"/>
</dbReference>
<comment type="caution">
    <text evidence="2">The sequence shown here is derived from an EMBL/GenBank/DDBJ whole genome shotgun (WGS) entry which is preliminary data.</text>
</comment>
<evidence type="ECO:0000313" key="2">
    <source>
        <dbReference type="EMBL" id="MBB5283641.1"/>
    </source>
</evidence>